<feature type="transmembrane region" description="Helical" evidence="1">
    <location>
        <begin position="77"/>
        <end position="99"/>
    </location>
</feature>
<gene>
    <name evidence="2" type="ORF">GO816_07970</name>
</gene>
<sequence>MQNLLRLFIHFTKPFWLYHFIFTVLGFYIIAGGGLVALILALPLKLAGYLGMFAYQTFFASQEFFYYRNAGVTIRSLFMLTFAIDMLLFITAVTIYLSLKSSHA</sequence>
<organism evidence="2 3">
    <name type="scientific">Mucilaginibacter aquatilis</name>
    <dbReference type="NCBI Taxonomy" id="1517760"/>
    <lineage>
        <taxon>Bacteria</taxon>
        <taxon>Pseudomonadati</taxon>
        <taxon>Bacteroidota</taxon>
        <taxon>Sphingobacteriia</taxon>
        <taxon>Sphingobacteriales</taxon>
        <taxon>Sphingobacteriaceae</taxon>
        <taxon>Mucilaginibacter</taxon>
    </lineage>
</organism>
<keyword evidence="1" id="KW-0472">Membrane</keyword>
<reference evidence="2 3" key="1">
    <citation type="submission" date="2019-12" db="EMBL/GenBank/DDBJ databases">
        <title>Mucilaginibacter sp. HME9299 genome sequencing and assembly.</title>
        <authorList>
            <person name="Kang H."/>
            <person name="Kim H."/>
            <person name="Joh K."/>
        </authorList>
    </citation>
    <scope>NUCLEOTIDE SEQUENCE [LARGE SCALE GENOMIC DNA]</scope>
    <source>
        <strain evidence="2 3">HME9299</strain>
    </source>
</reference>
<feature type="transmembrane region" description="Helical" evidence="1">
    <location>
        <begin position="15"/>
        <end position="40"/>
    </location>
</feature>
<dbReference type="AlphaFoldDB" id="A0A6I4IBX1"/>
<proteinExistence type="predicted"/>
<keyword evidence="3" id="KW-1185">Reference proteome</keyword>
<keyword evidence="1" id="KW-1133">Transmembrane helix</keyword>
<keyword evidence="1" id="KW-0812">Transmembrane</keyword>
<dbReference type="EMBL" id="WQLA01000003">
    <property type="protein sequence ID" value="MVN91056.1"/>
    <property type="molecule type" value="Genomic_DNA"/>
</dbReference>
<dbReference type="RefSeq" id="WP_157540945.1">
    <property type="nucleotide sequence ID" value="NZ_WQLA01000003.1"/>
</dbReference>
<protein>
    <submittedName>
        <fullName evidence="2">Uncharacterized protein</fullName>
    </submittedName>
</protein>
<comment type="caution">
    <text evidence="2">The sequence shown here is derived from an EMBL/GenBank/DDBJ whole genome shotgun (WGS) entry which is preliminary data.</text>
</comment>
<dbReference type="Proteomes" id="UP000434850">
    <property type="component" value="Unassembled WGS sequence"/>
</dbReference>
<name>A0A6I4IBX1_9SPHI</name>
<dbReference type="OrthoDB" id="796221at2"/>
<evidence type="ECO:0000313" key="3">
    <source>
        <dbReference type="Proteomes" id="UP000434850"/>
    </source>
</evidence>
<evidence type="ECO:0000313" key="2">
    <source>
        <dbReference type="EMBL" id="MVN91056.1"/>
    </source>
</evidence>
<evidence type="ECO:0000256" key="1">
    <source>
        <dbReference type="SAM" id="Phobius"/>
    </source>
</evidence>
<accession>A0A6I4IBX1</accession>